<protein>
    <submittedName>
        <fullName evidence="3">Uncharacterized protein</fullName>
    </submittedName>
</protein>
<sequence length="140" mass="15571">MPPPTPGVPPVEHHPYNDDWGTTLVAILLMSLIVFIVLGVLIKKSFQLVPTGVLALRTIVGGSSEGYHRLDDVNEDEQHGVQERTPQTHAIPQRPYTEDPAAIAQDSQRRTELLSDSEFENDEVNNDDAQVLRIDRTDGH</sequence>
<proteinExistence type="predicted"/>
<evidence type="ECO:0000313" key="3">
    <source>
        <dbReference type="EMBL" id="PIA19286.1"/>
    </source>
</evidence>
<keyword evidence="2" id="KW-0812">Transmembrane</keyword>
<name>A0A2G5BJU9_COERN</name>
<feature type="compositionally biased region" description="Basic and acidic residues" evidence="1">
    <location>
        <begin position="66"/>
        <end position="82"/>
    </location>
</feature>
<dbReference type="Proteomes" id="UP000242474">
    <property type="component" value="Unassembled WGS sequence"/>
</dbReference>
<keyword evidence="4" id="KW-1185">Reference proteome</keyword>
<feature type="transmembrane region" description="Helical" evidence="2">
    <location>
        <begin position="20"/>
        <end position="42"/>
    </location>
</feature>
<gene>
    <name evidence="3" type="ORF">COEREDRAFT_79238</name>
</gene>
<accession>A0A2G5BJU9</accession>
<reference evidence="3 4" key="1">
    <citation type="journal article" date="2015" name="Genome Biol. Evol.">
        <title>Phylogenomic analyses indicate that early fungi evolved digesting cell walls of algal ancestors of land plants.</title>
        <authorList>
            <person name="Chang Y."/>
            <person name="Wang S."/>
            <person name="Sekimoto S."/>
            <person name="Aerts A.L."/>
            <person name="Choi C."/>
            <person name="Clum A."/>
            <person name="LaButti K.M."/>
            <person name="Lindquist E.A."/>
            <person name="Yee Ngan C."/>
            <person name="Ohm R.A."/>
            <person name="Salamov A.A."/>
            <person name="Grigoriev I.V."/>
            <person name="Spatafora J.W."/>
            <person name="Berbee M.L."/>
        </authorList>
    </citation>
    <scope>NUCLEOTIDE SEQUENCE [LARGE SCALE GENOMIC DNA]</scope>
    <source>
        <strain evidence="3 4">NRRL 1564</strain>
    </source>
</reference>
<feature type="compositionally biased region" description="Acidic residues" evidence="1">
    <location>
        <begin position="115"/>
        <end position="126"/>
    </location>
</feature>
<keyword evidence="2" id="KW-1133">Transmembrane helix</keyword>
<dbReference type="OrthoDB" id="5542613at2759"/>
<keyword evidence="2" id="KW-0472">Membrane</keyword>
<dbReference type="AlphaFoldDB" id="A0A2G5BJU9"/>
<evidence type="ECO:0000313" key="4">
    <source>
        <dbReference type="Proteomes" id="UP000242474"/>
    </source>
</evidence>
<evidence type="ECO:0000256" key="1">
    <source>
        <dbReference type="SAM" id="MobiDB-lite"/>
    </source>
</evidence>
<evidence type="ECO:0000256" key="2">
    <source>
        <dbReference type="SAM" id="Phobius"/>
    </source>
</evidence>
<feature type="region of interest" description="Disordered" evidence="1">
    <location>
        <begin position="64"/>
        <end position="140"/>
    </location>
</feature>
<dbReference type="EMBL" id="KZ303487">
    <property type="protein sequence ID" value="PIA19286.1"/>
    <property type="molecule type" value="Genomic_DNA"/>
</dbReference>
<organism evidence="3 4">
    <name type="scientific">Coemansia reversa (strain ATCC 12441 / NRRL 1564)</name>
    <dbReference type="NCBI Taxonomy" id="763665"/>
    <lineage>
        <taxon>Eukaryota</taxon>
        <taxon>Fungi</taxon>
        <taxon>Fungi incertae sedis</taxon>
        <taxon>Zoopagomycota</taxon>
        <taxon>Kickxellomycotina</taxon>
        <taxon>Kickxellomycetes</taxon>
        <taxon>Kickxellales</taxon>
        <taxon>Kickxellaceae</taxon>
        <taxon>Coemansia</taxon>
    </lineage>
</organism>